<dbReference type="Proteomes" id="UP001396334">
    <property type="component" value="Unassembled WGS sequence"/>
</dbReference>
<reference evidence="1 2" key="1">
    <citation type="journal article" date="2024" name="G3 (Bethesda)">
        <title>Genome assembly of Hibiscus sabdariffa L. provides insights into metabolisms of medicinal natural products.</title>
        <authorList>
            <person name="Kim T."/>
        </authorList>
    </citation>
    <scope>NUCLEOTIDE SEQUENCE [LARGE SCALE GENOMIC DNA]</scope>
    <source>
        <strain evidence="1">TK-2024</strain>
        <tissue evidence="1">Old leaves</tissue>
    </source>
</reference>
<protein>
    <submittedName>
        <fullName evidence="1">Uncharacterized protein</fullName>
    </submittedName>
</protein>
<dbReference type="EMBL" id="JBBPBN010000037">
    <property type="protein sequence ID" value="KAK9000823.1"/>
    <property type="molecule type" value="Genomic_DNA"/>
</dbReference>
<evidence type="ECO:0000313" key="1">
    <source>
        <dbReference type="EMBL" id="KAK9000823.1"/>
    </source>
</evidence>
<gene>
    <name evidence="1" type="ORF">V6N11_081307</name>
</gene>
<name>A0ABR2QJG7_9ROSI</name>
<evidence type="ECO:0000313" key="2">
    <source>
        <dbReference type="Proteomes" id="UP001396334"/>
    </source>
</evidence>
<sequence>MIRLTRFTSFWQRQLRGESFQIHGVTVPSWLSIANILRLSYKSLLKLLIHIEYLIGQQSCGRVWQIKDVILQSQLMLPWFMDLCNERGKLEACKYLVDEVYPSLLYASTKDATSFITSVIQRQKKFGKFPSVILDHTNSFPNKRKSITAKSVTMVALILHDCSVDDNTLLHSRVDFRKSYEEATQMQTVLQGEGGGSEKETYAVENEAEEVLNDC</sequence>
<proteinExistence type="predicted"/>
<accession>A0ABR2QJG7</accession>
<organism evidence="1 2">
    <name type="scientific">Hibiscus sabdariffa</name>
    <name type="common">roselle</name>
    <dbReference type="NCBI Taxonomy" id="183260"/>
    <lineage>
        <taxon>Eukaryota</taxon>
        <taxon>Viridiplantae</taxon>
        <taxon>Streptophyta</taxon>
        <taxon>Embryophyta</taxon>
        <taxon>Tracheophyta</taxon>
        <taxon>Spermatophyta</taxon>
        <taxon>Magnoliopsida</taxon>
        <taxon>eudicotyledons</taxon>
        <taxon>Gunneridae</taxon>
        <taxon>Pentapetalae</taxon>
        <taxon>rosids</taxon>
        <taxon>malvids</taxon>
        <taxon>Malvales</taxon>
        <taxon>Malvaceae</taxon>
        <taxon>Malvoideae</taxon>
        <taxon>Hibiscus</taxon>
    </lineage>
</organism>
<comment type="caution">
    <text evidence="1">The sequence shown here is derived from an EMBL/GenBank/DDBJ whole genome shotgun (WGS) entry which is preliminary data.</text>
</comment>
<keyword evidence="2" id="KW-1185">Reference proteome</keyword>